<reference evidence="11 12" key="1">
    <citation type="submission" date="2023-07" db="EMBL/GenBank/DDBJ databases">
        <title>Genomic Encyclopedia of Type Strains, Phase IV (KMG-IV): sequencing the most valuable type-strain genomes for metagenomic binning, comparative biology and taxonomic classification.</title>
        <authorList>
            <person name="Goeker M."/>
        </authorList>
    </citation>
    <scope>NUCLEOTIDE SEQUENCE [LARGE SCALE GENOMIC DNA]</scope>
    <source>
        <strain evidence="11 12">DSM 29005</strain>
    </source>
</reference>
<accession>A0ABT9ZB68</accession>
<dbReference type="InterPro" id="IPR036890">
    <property type="entry name" value="HATPase_C_sf"/>
</dbReference>
<organism evidence="11 12">
    <name type="scientific">Metabacillus malikii</name>
    <dbReference type="NCBI Taxonomy" id="1504265"/>
    <lineage>
        <taxon>Bacteria</taxon>
        <taxon>Bacillati</taxon>
        <taxon>Bacillota</taxon>
        <taxon>Bacilli</taxon>
        <taxon>Bacillales</taxon>
        <taxon>Bacillaceae</taxon>
        <taxon>Metabacillus</taxon>
    </lineage>
</organism>
<protein>
    <recommendedName>
        <fullName evidence="2">histidine kinase</fullName>
        <ecNumber evidence="2">2.7.13.3</ecNumber>
    </recommendedName>
</protein>
<sequence length="611" mass="70172">MNRHAINVNQVIQNKIEVYAVVSSNGRFQYISSNSVELVGYMNSAIIGKYIKDFIHNEDVFLLESYFFNEHHIYPCTFRFLTEDGQYIWLEASLDFIRSTVGKHEQEIVLKMKALDTEFSVNQLPNSNSKSDIGETFVNNHVDTILEDLPSPLYISSYGKILYVNQAFQNLLGVTSREQLIGKHTFDFIDSSFHDIVWYRTQKLHNGEKVGIIEQTWRTLEGHEINVEVSASLTTFNGQQVELIVLTDISSRRKFQKILQNSRERYQRLIDSSIDTIAVIHKDRWVFVNDSGVKLFETEDYSEMLGRNIYEHLDRNDHDRMRNSLNKILNGEEDVLVTNQSWKISEERTIYTEMVSIPTTYLGDAAVQVILRDISDRKKTEELMLRSEKLSIAGQLAAGIAHEIRNPLTAIKGFLQIMQPEYKKHHQYFNIIFSELDRIEVILSELLILAKPQEKKFKETNMVTLLQDVAMLLETQANLNSVYIEQIHEASNLLIYCDQNQLKQVFINLFKNAIDAMPRGGNVTVHTYKKNEKIVIVVSDEGEGIPSELLERIGEPFLTTKEKGNGLGLMITYKIIEDHNGTIVVNSKLGKGSTFTVELPCLPRETKTTAE</sequence>
<dbReference type="GO" id="GO:0004673">
    <property type="term" value="F:protein histidine kinase activity"/>
    <property type="evidence" value="ECO:0007669"/>
    <property type="project" value="UniProtKB-EC"/>
</dbReference>
<keyword evidence="3" id="KW-0597">Phosphoprotein</keyword>
<dbReference type="InterPro" id="IPR003594">
    <property type="entry name" value="HATPase_dom"/>
</dbReference>
<dbReference type="SMART" id="SM00387">
    <property type="entry name" value="HATPase_c"/>
    <property type="match status" value="1"/>
</dbReference>
<dbReference type="Proteomes" id="UP001234495">
    <property type="component" value="Unassembled WGS sequence"/>
</dbReference>
<dbReference type="Gene3D" id="1.10.287.130">
    <property type="match status" value="1"/>
</dbReference>
<dbReference type="PANTHER" id="PTHR43065">
    <property type="entry name" value="SENSOR HISTIDINE KINASE"/>
    <property type="match status" value="1"/>
</dbReference>
<evidence type="ECO:0000256" key="3">
    <source>
        <dbReference type="ARBA" id="ARBA00022553"/>
    </source>
</evidence>
<evidence type="ECO:0000259" key="10">
    <source>
        <dbReference type="PROSITE" id="PS50112"/>
    </source>
</evidence>
<dbReference type="CDD" id="cd00130">
    <property type="entry name" value="PAS"/>
    <property type="match status" value="2"/>
</dbReference>
<dbReference type="InterPro" id="IPR005467">
    <property type="entry name" value="His_kinase_dom"/>
</dbReference>
<dbReference type="InterPro" id="IPR000014">
    <property type="entry name" value="PAS"/>
</dbReference>
<dbReference type="Gene3D" id="3.30.565.10">
    <property type="entry name" value="Histidine kinase-like ATPase, C-terminal domain"/>
    <property type="match status" value="1"/>
</dbReference>
<evidence type="ECO:0000256" key="4">
    <source>
        <dbReference type="ARBA" id="ARBA00022679"/>
    </source>
</evidence>
<evidence type="ECO:0000256" key="5">
    <source>
        <dbReference type="ARBA" id="ARBA00022741"/>
    </source>
</evidence>
<dbReference type="PROSITE" id="PS50109">
    <property type="entry name" value="HIS_KIN"/>
    <property type="match status" value="1"/>
</dbReference>
<dbReference type="InterPro" id="IPR036097">
    <property type="entry name" value="HisK_dim/P_sf"/>
</dbReference>
<evidence type="ECO:0000256" key="6">
    <source>
        <dbReference type="ARBA" id="ARBA00022777"/>
    </source>
</evidence>
<evidence type="ECO:0000313" key="11">
    <source>
        <dbReference type="EMBL" id="MDQ0229511.1"/>
    </source>
</evidence>
<dbReference type="Pfam" id="PF08447">
    <property type="entry name" value="PAS_3"/>
    <property type="match status" value="1"/>
</dbReference>
<dbReference type="InterPro" id="IPR035965">
    <property type="entry name" value="PAS-like_dom_sf"/>
</dbReference>
<feature type="domain" description="PAS" evidence="10">
    <location>
        <begin position="4"/>
        <end position="59"/>
    </location>
</feature>
<dbReference type="PRINTS" id="PR00344">
    <property type="entry name" value="BCTRLSENSOR"/>
</dbReference>
<dbReference type="PANTHER" id="PTHR43065:SF34">
    <property type="entry name" value="SPORULATION KINASE A"/>
    <property type="match status" value="1"/>
</dbReference>
<dbReference type="SUPFAM" id="SSF47384">
    <property type="entry name" value="Homodimeric domain of signal transducing histidine kinase"/>
    <property type="match status" value="1"/>
</dbReference>
<dbReference type="CDD" id="cd00082">
    <property type="entry name" value="HisKA"/>
    <property type="match status" value="1"/>
</dbReference>
<proteinExistence type="predicted"/>
<dbReference type="InterPro" id="IPR004358">
    <property type="entry name" value="Sig_transdc_His_kin-like_C"/>
</dbReference>
<dbReference type="SMART" id="SM00091">
    <property type="entry name" value="PAS"/>
    <property type="match status" value="3"/>
</dbReference>
<keyword evidence="7" id="KW-0067">ATP-binding</keyword>
<evidence type="ECO:0000256" key="1">
    <source>
        <dbReference type="ARBA" id="ARBA00000085"/>
    </source>
</evidence>
<evidence type="ECO:0000259" key="9">
    <source>
        <dbReference type="PROSITE" id="PS50109"/>
    </source>
</evidence>
<name>A0ABT9ZB68_9BACI</name>
<dbReference type="Pfam" id="PF00989">
    <property type="entry name" value="PAS"/>
    <property type="match status" value="2"/>
</dbReference>
<keyword evidence="4 11" id="KW-0808">Transferase</keyword>
<comment type="catalytic activity">
    <reaction evidence="1">
        <text>ATP + protein L-histidine = ADP + protein N-phospho-L-histidine.</text>
        <dbReference type="EC" id="2.7.13.3"/>
    </reaction>
</comment>
<keyword evidence="6 11" id="KW-0418">Kinase</keyword>
<dbReference type="NCBIfam" id="TIGR00229">
    <property type="entry name" value="sensory_box"/>
    <property type="match status" value="3"/>
</dbReference>
<dbReference type="PROSITE" id="PS50112">
    <property type="entry name" value="PAS"/>
    <property type="match status" value="2"/>
</dbReference>
<comment type="caution">
    <text evidence="11">The sequence shown here is derived from an EMBL/GenBank/DDBJ whole genome shotgun (WGS) entry which is preliminary data.</text>
</comment>
<dbReference type="EMBL" id="JAUSUD010000002">
    <property type="protein sequence ID" value="MDQ0229511.1"/>
    <property type="molecule type" value="Genomic_DNA"/>
</dbReference>
<evidence type="ECO:0000313" key="12">
    <source>
        <dbReference type="Proteomes" id="UP001234495"/>
    </source>
</evidence>
<feature type="domain" description="PAS" evidence="10">
    <location>
        <begin position="262"/>
        <end position="332"/>
    </location>
</feature>
<dbReference type="Pfam" id="PF02518">
    <property type="entry name" value="HATPase_c"/>
    <property type="match status" value="1"/>
</dbReference>
<dbReference type="Pfam" id="PF00512">
    <property type="entry name" value="HisKA"/>
    <property type="match status" value="1"/>
</dbReference>
<evidence type="ECO:0000256" key="8">
    <source>
        <dbReference type="ARBA" id="ARBA00023012"/>
    </source>
</evidence>
<dbReference type="Gene3D" id="3.30.450.20">
    <property type="entry name" value="PAS domain"/>
    <property type="match status" value="3"/>
</dbReference>
<evidence type="ECO:0000256" key="2">
    <source>
        <dbReference type="ARBA" id="ARBA00012438"/>
    </source>
</evidence>
<dbReference type="SUPFAM" id="SSF55785">
    <property type="entry name" value="PYP-like sensor domain (PAS domain)"/>
    <property type="match status" value="3"/>
</dbReference>
<gene>
    <name evidence="11" type="ORF">J2S19_000762</name>
</gene>
<dbReference type="InterPro" id="IPR013767">
    <property type="entry name" value="PAS_fold"/>
</dbReference>
<dbReference type="SUPFAM" id="SSF55874">
    <property type="entry name" value="ATPase domain of HSP90 chaperone/DNA topoisomerase II/histidine kinase"/>
    <property type="match status" value="1"/>
</dbReference>
<keyword evidence="8" id="KW-0902">Two-component regulatory system</keyword>
<dbReference type="SMART" id="SM00388">
    <property type="entry name" value="HisKA"/>
    <property type="match status" value="1"/>
</dbReference>
<dbReference type="InterPro" id="IPR003661">
    <property type="entry name" value="HisK_dim/P_dom"/>
</dbReference>
<dbReference type="RefSeq" id="WP_307337318.1">
    <property type="nucleotide sequence ID" value="NZ_JAUSUD010000002.1"/>
</dbReference>
<dbReference type="EC" id="2.7.13.3" evidence="2"/>
<keyword evidence="5" id="KW-0547">Nucleotide-binding</keyword>
<dbReference type="InterPro" id="IPR013655">
    <property type="entry name" value="PAS_fold_3"/>
</dbReference>
<keyword evidence="12" id="KW-1185">Reference proteome</keyword>
<feature type="domain" description="Histidine kinase" evidence="9">
    <location>
        <begin position="399"/>
        <end position="603"/>
    </location>
</feature>
<evidence type="ECO:0000256" key="7">
    <source>
        <dbReference type="ARBA" id="ARBA00022840"/>
    </source>
</evidence>